<dbReference type="OrthoDB" id="690983at2759"/>
<evidence type="ECO:0000256" key="1">
    <source>
        <dbReference type="SAM" id="MobiDB-lite"/>
    </source>
</evidence>
<reference evidence="2" key="1">
    <citation type="journal article" date="2012" name="Nat. Biotechnol.">
        <title>Reference genome sequence of the model plant Setaria.</title>
        <authorList>
            <person name="Bennetzen J.L."/>
            <person name="Schmutz J."/>
            <person name="Wang H."/>
            <person name="Percifield R."/>
            <person name="Hawkins J."/>
            <person name="Pontaroli A.C."/>
            <person name="Estep M."/>
            <person name="Feng L."/>
            <person name="Vaughn J.N."/>
            <person name="Grimwood J."/>
            <person name="Jenkins J."/>
            <person name="Barry K."/>
            <person name="Lindquist E."/>
            <person name="Hellsten U."/>
            <person name="Deshpande S."/>
            <person name="Wang X."/>
            <person name="Wu X."/>
            <person name="Mitros T."/>
            <person name="Triplett J."/>
            <person name="Yang X."/>
            <person name="Ye C.Y."/>
            <person name="Mauro-Herrera M."/>
            <person name="Wang L."/>
            <person name="Li P."/>
            <person name="Sharma M."/>
            <person name="Sharma R."/>
            <person name="Ronald P.C."/>
            <person name="Panaud O."/>
            <person name="Kellogg E.A."/>
            <person name="Brutnell T.P."/>
            <person name="Doust A.N."/>
            <person name="Tuskan G.A."/>
            <person name="Rokhsar D."/>
            <person name="Devos K.M."/>
        </authorList>
    </citation>
    <scope>NUCLEOTIDE SEQUENCE [LARGE SCALE GENOMIC DNA]</scope>
    <source>
        <strain evidence="2">Yugu1</strain>
    </source>
</reference>
<proteinExistence type="predicted"/>
<dbReference type="PANTHER" id="PTHR33075:SF7">
    <property type="entry name" value="OS02G0303350 PROTEIN"/>
    <property type="match status" value="1"/>
</dbReference>
<dbReference type="PANTHER" id="PTHR33075">
    <property type="entry name" value="OS02G0499800 PROTEIN"/>
    <property type="match status" value="1"/>
</dbReference>
<feature type="region of interest" description="Disordered" evidence="1">
    <location>
        <begin position="212"/>
        <end position="274"/>
    </location>
</feature>
<feature type="compositionally biased region" description="Pro residues" evidence="1">
    <location>
        <begin position="256"/>
        <end position="268"/>
    </location>
</feature>
<gene>
    <name evidence="2" type="ORF">SETIT_9G297500v2</name>
</gene>
<feature type="compositionally biased region" description="Low complexity" evidence="1">
    <location>
        <begin position="235"/>
        <end position="255"/>
    </location>
</feature>
<reference evidence="2" key="2">
    <citation type="submission" date="2015-07" db="EMBL/GenBank/DDBJ databases">
        <authorList>
            <person name="Noorani M."/>
        </authorList>
    </citation>
    <scope>NUCLEOTIDE SEQUENCE</scope>
    <source>
        <strain evidence="2">Yugu1</strain>
    </source>
</reference>
<sequence length="387" mass="43169">MEGLSSFGVRHGLDFEALVSNRFGQSFTVSSPNPSGDFKSMALVLQSFLGGVACDFQVVHQANGTFHSSVASKRVGIMIHHLGKFLCKTFAIFFILLHDGAPDYVSYANVVAQHIPPMIPKRKSAFKRILYPSSYFFTNFASDFGQLPLMVKNRENSSNSNSKPKLAPLFSRHPIRDLSQVSYLCCLAKGHLIATCKQEVSKSKKRSILVYRPKSPMALQPGDSASTKTNINVVPPSAAGPSSSLHPASSASPRSPGKPSPSPPPQPPMAFFSVDPRPHAPRGFDVVPNDPEAPPLVLSVYIGRMESYNEDLTITYMVLKVNKADFEPMAMALKDFFARTYEREWFLDKIVQFRPNYQIHFAKHDEGRNARFQYMDREAWIMLMPFL</sequence>
<feature type="compositionally biased region" description="Polar residues" evidence="1">
    <location>
        <begin position="223"/>
        <end position="232"/>
    </location>
</feature>
<name>A0A368SM47_SETIT</name>
<accession>A0A368SM47</accession>
<organism evidence="2">
    <name type="scientific">Setaria italica</name>
    <name type="common">Foxtail millet</name>
    <name type="synonym">Panicum italicum</name>
    <dbReference type="NCBI Taxonomy" id="4555"/>
    <lineage>
        <taxon>Eukaryota</taxon>
        <taxon>Viridiplantae</taxon>
        <taxon>Streptophyta</taxon>
        <taxon>Embryophyta</taxon>
        <taxon>Tracheophyta</taxon>
        <taxon>Spermatophyta</taxon>
        <taxon>Magnoliopsida</taxon>
        <taxon>Liliopsida</taxon>
        <taxon>Poales</taxon>
        <taxon>Poaceae</taxon>
        <taxon>PACMAD clade</taxon>
        <taxon>Panicoideae</taxon>
        <taxon>Panicodae</taxon>
        <taxon>Paniceae</taxon>
        <taxon>Cenchrinae</taxon>
        <taxon>Setaria</taxon>
    </lineage>
</organism>
<protein>
    <submittedName>
        <fullName evidence="2">Uncharacterized protein</fullName>
    </submittedName>
</protein>
<dbReference type="EMBL" id="CM003536">
    <property type="protein sequence ID" value="RCV43478.1"/>
    <property type="molecule type" value="Genomic_DNA"/>
</dbReference>
<dbReference type="AlphaFoldDB" id="A0A368SM47"/>
<evidence type="ECO:0000313" key="2">
    <source>
        <dbReference type="EMBL" id="RCV43478.1"/>
    </source>
</evidence>